<reference evidence="2" key="1">
    <citation type="submission" date="2024-06" db="EMBL/GenBank/DDBJ databases">
        <authorList>
            <person name="Liu X."/>
            <person name="Lenzi L."/>
            <person name="Haldenby T S."/>
            <person name="Uol C."/>
        </authorList>
    </citation>
    <scope>NUCLEOTIDE SEQUENCE</scope>
</reference>
<feature type="transmembrane region" description="Helical" evidence="1">
    <location>
        <begin position="77"/>
        <end position="96"/>
    </location>
</feature>
<feature type="transmembrane region" description="Helical" evidence="1">
    <location>
        <begin position="497"/>
        <end position="524"/>
    </location>
</feature>
<dbReference type="SUPFAM" id="SSF103473">
    <property type="entry name" value="MFS general substrate transporter"/>
    <property type="match status" value="1"/>
</dbReference>
<dbReference type="PANTHER" id="PTHR11360:SF260">
    <property type="entry name" value="MFS DOMAIN-CONTAINING PROTEIN"/>
    <property type="match status" value="1"/>
</dbReference>
<sequence length="573" mass="62331">MDGLSGLQSWLVVAGGFLAYFLADGYTYSVGVLYSKFLTIYGADSSSTAILPGLLFAVPQFMGIFICPLVDTYGCSSAATWGAIFLSASLLASAFASSLQVLYLTFGVLTSFGLQLTYSSAIIAVTNTFKNSNLFGLAIGLAMCGSGVGSFISSPFLAYLLESWALRDVMIIESGILFNAVVSASCFHHLDAVRFRPTKVRTITLETNKEIQLCQGTDFPNPTCNRIRSQVQGSSLLRYLICIPARFRFGHDSPDKPYNRIEQTGDCSYDVETEERENNAECGCFECLHGLSSSLKQSMSRALWSNPTFLIYVLASGLTGAGIVIPWTFIYDHALVSLTGSAEIHSRSMEQISWLPSLIGLGSLFGQVVFGLLTSQFGDLSLVFSCCCNRRRHGEDSMEGSRLNRAQSHLNRLCSNRHRWEIILFALALVWNGLSSLLIALVPLNQLKGQLVTEVHFLFDFALGQAIAAGCFLVGVSNGAIYVLYPQILMTAVGEQLWASALGIYLAFNGSMNLAGTVLGGYLFDTTGSYQSAFMIAASLPFISLLLIFVQQCVVFIRSRRGSQLVHRLSAIT</sequence>
<dbReference type="InterPro" id="IPR050327">
    <property type="entry name" value="Proton-linked_MCT"/>
</dbReference>
<dbReference type="PANTHER" id="PTHR11360">
    <property type="entry name" value="MONOCARBOXYLATE TRANSPORTER"/>
    <property type="match status" value="1"/>
</dbReference>
<feature type="transmembrane region" description="Helical" evidence="1">
    <location>
        <begin position="309"/>
        <end position="331"/>
    </location>
</feature>
<feature type="transmembrane region" description="Helical" evidence="1">
    <location>
        <begin position="134"/>
        <end position="157"/>
    </location>
</feature>
<name>A0AAV2TU13_CALDB</name>
<protein>
    <submittedName>
        <fullName evidence="2">Uncharacterized protein</fullName>
    </submittedName>
</protein>
<keyword evidence="1" id="KW-0472">Membrane</keyword>
<dbReference type="Pfam" id="PF07690">
    <property type="entry name" value="MFS_1"/>
    <property type="match status" value="1"/>
</dbReference>
<feature type="transmembrane region" description="Helical" evidence="1">
    <location>
        <begin position="102"/>
        <end position="125"/>
    </location>
</feature>
<feature type="transmembrane region" description="Helical" evidence="1">
    <location>
        <begin position="422"/>
        <end position="442"/>
    </location>
</feature>
<accession>A0AAV2TU13</accession>
<organism evidence="2 3">
    <name type="scientific">Calicophoron daubneyi</name>
    <name type="common">Rumen fluke</name>
    <name type="synonym">Paramphistomum daubneyi</name>
    <dbReference type="NCBI Taxonomy" id="300641"/>
    <lineage>
        <taxon>Eukaryota</taxon>
        <taxon>Metazoa</taxon>
        <taxon>Spiralia</taxon>
        <taxon>Lophotrochozoa</taxon>
        <taxon>Platyhelminthes</taxon>
        <taxon>Trematoda</taxon>
        <taxon>Digenea</taxon>
        <taxon>Plagiorchiida</taxon>
        <taxon>Pronocephalata</taxon>
        <taxon>Paramphistomoidea</taxon>
        <taxon>Paramphistomidae</taxon>
        <taxon>Calicophoron</taxon>
    </lineage>
</organism>
<dbReference type="Gene3D" id="1.20.1250.20">
    <property type="entry name" value="MFS general substrate transporter like domains"/>
    <property type="match status" value="2"/>
</dbReference>
<evidence type="ECO:0000256" key="1">
    <source>
        <dbReference type="SAM" id="Phobius"/>
    </source>
</evidence>
<proteinExistence type="predicted"/>
<feature type="transmembrane region" description="Helical" evidence="1">
    <location>
        <begin position="49"/>
        <end position="70"/>
    </location>
</feature>
<dbReference type="Proteomes" id="UP001497525">
    <property type="component" value="Unassembled WGS sequence"/>
</dbReference>
<dbReference type="EMBL" id="CAXLJL010000711">
    <property type="protein sequence ID" value="CAL5140262.1"/>
    <property type="molecule type" value="Genomic_DNA"/>
</dbReference>
<feature type="transmembrane region" description="Helical" evidence="1">
    <location>
        <begin position="7"/>
        <end position="29"/>
    </location>
</feature>
<dbReference type="InterPro" id="IPR011701">
    <property type="entry name" value="MFS"/>
</dbReference>
<gene>
    <name evidence="2" type="ORF">CDAUBV1_LOCUS15432</name>
</gene>
<feature type="transmembrane region" description="Helical" evidence="1">
    <location>
        <begin position="530"/>
        <end position="557"/>
    </location>
</feature>
<comment type="caution">
    <text evidence="2">The sequence shown here is derived from an EMBL/GenBank/DDBJ whole genome shotgun (WGS) entry which is preliminary data.</text>
</comment>
<keyword evidence="1" id="KW-1133">Transmembrane helix</keyword>
<dbReference type="GO" id="GO:0008028">
    <property type="term" value="F:monocarboxylic acid transmembrane transporter activity"/>
    <property type="evidence" value="ECO:0007669"/>
    <property type="project" value="TreeGrafter"/>
</dbReference>
<dbReference type="AlphaFoldDB" id="A0AAV2TU13"/>
<dbReference type="InterPro" id="IPR036259">
    <property type="entry name" value="MFS_trans_sf"/>
</dbReference>
<evidence type="ECO:0000313" key="3">
    <source>
        <dbReference type="Proteomes" id="UP001497525"/>
    </source>
</evidence>
<evidence type="ECO:0000313" key="2">
    <source>
        <dbReference type="EMBL" id="CAL5140262.1"/>
    </source>
</evidence>
<feature type="transmembrane region" description="Helical" evidence="1">
    <location>
        <begin position="351"/>
        <end position="373"/>
    </location>
</feature>
<feature type="transmembrane region" description="Helical" evidence="1">
    <location>
        <begin position="462"/>
        <end position="485"/>
    </location>
</feature>
<keyword evidence="1" id="KW-0812">Transmembrane</keyword>